<dbReference type="NCBIfam" id="NF008183">
    <property type="entry name" value="PRK10933.1"/>
    <property type="match status" value="1"/>
</dbReference>
<dbReference type="EC" id="3.2.1.93" evidence="4"/>
<dbReference type="InterPro" id="IPR006047">
    <property type="entry name" value="GH13_cat_dom"/>
</dbReference>
<protein>
    <recommendedName>
        <fullName evidence="4">Alpha,alpha-phosphotrehalase</fullName>
        <ecNumber evidence="4">3.2.1.93</ecNumber>
    </recommendedName>
</protein>
<dbReference type="SMART" id="SM00642">
    <property type="entry name" value="Aamy"/>
    <property type="match status" value="1"/>
</dbReference>
<gene>
    <name evidence="6" type="primary">treC</name>
    <name evidence="6" type="ORF">JZO70_08550</name>
</gene>
<dbReference type="Gene3D" id="2.60.40.1180">
    <property type="entry name" value="Golgi alpha-mannosidase II"/>
    <property type="match status" value="1"/>
</dbReference>
<dbReference type="Proteomes" id="UP000664601">
    <property type="component" value="Unassembled WGS sequence"/>
</dbReference>
<keyword evidence="2 6" id="KW-0378">Hydrolase</keyword>
<dbReference type="RefSeq" id="WP_207673138.1">
    <property type="nucleotide sequence ID" value="NZ_JAFREM010000013.1"/>
</dbReference>
<dbReference type="NCBIfam" id="TIGR02403">
    <property type="entry name" value="trehalose_treC"/>
    <property type="match status" value="1"/>
</dbReference>
<dbReference type="InterPro" id="IPR013780">
    <property type="entry name" value="Glyco_hydro_b"/>
</dbReference>
<sequence>MSFKDKVIYQIYPKSYLDTNGDGIGDLAGIIKKLPYLKLLGVDMIWLNPVYPSPQKDNGYDISDYTAVNPVFGTMEEFESLIQKAKEHGIDVMLDMVLNHVSIEHEWFQKALAGDKKYQDYFIIRDETTDWVSKFGGNAWAPFGDTGKYYLHLFDITQADLNWRNPEVREELFNVVRFWMDKGIKGFRFDVINLIGKDEVLQSNAMSDGKPEYTDKPITHEYLRMMNEATYGSDPEIITVGEMSFTTVENCIMYTQPERHELSMTFNFHHLKVDYEEGKKWTKVPFDFAELKRLFHTWGTQMSENQGWNAWFWNNHDQPRALNRFVDVENYRVEGAKMLASAIHLNRGTPYIYMGEEIGMVDPDFESMDDYVDVESLNAYQELLEQGKSPERAFEIVQSKSRDNARTPMQWTHEVNAGFSKATPWLAVGNHATEINAAKELEEGSIFAYYQKLIRLRKEYPVIAEGSYQAFVPEHESVYGFVREHNGQKLLVLNNFFAQAAEVQLPEEFVGGEVLIDNYLSTEVTSDFTLQPYQSIGILI</sequence>
<dbReference type="SUPFAM" id="SSF51445">
    <property type="entry name" value="(Trans)glycosidases"/>
    <property type="match status" value="1"/>
</dbReference>
<evidence type="ECO:0000313" key="6">
    <source>
        <dbReference type="EMBL" id="MBO1306207.1"/>
    </source>
</evidence>
<comment type="caution">
    <text evidence="6">The sequence shown here is derived from an EMBL/GenBank/DDBJ whole genome shotgun (WGS) entry which is preliminary data.</text>
</comment>
<keyword evidence="3 6" id="KW-0326">Glycosidase</keyword>
<evidence type="ECO:0000256" key="4">
    <source>
        <dbReference type="NCBIfam" id="TIGR02403"/>
    </source>
</evidence>
<evidence type="ECO:0000256" key="1">
    <source>
        <dbReference type="ARBA" id="ARBA00008061"/>
    </source>
</evidence>
<dbReference type="GO" id="GO:0008788">
    <property type="term" value="F:alpha,alpha-phosphotrehalase activity"/>
    <property type="evidence" value="ECO:0007669"/>
    <property type="project" value="UniProtKB-EC"/>
</dbReference>
<dbReference type="Gene3D" id="3.90.400.10">
    <property type="entry name" value="Oligo-1,6-glucosidase, Domain 2"/>
    <property type="match status" value="1"/>
</dbReference>
<feature type="domain" description="Glycosyl hydrolase family 13 catalytic" evidence="5">
    <location>
        <begin position="10"/>
        <end position="406"/>
    </location>
</feature>
<dbReference type="Gene3D" id="3.20.20.80">
    <property type="entry name" value="Glycosidases"/>
    <property type="match status" value="1"/>
</dbReference>
<dbReference type="InterPro" id="IPR012769">
    <property type="entry name" value="Trehalose_TreC"/>
</dbReference>
<reference evidence="6 7" key="1">
    <citation type="submission" date="2021-03" db="EMBL/GenBank/DDBJ databases">
        <title>Enterococcal diversity collection.</title>
        <authorList>
            <person name="Gilmore M.S."/>
            <person name="Schwartzman J."/>
            <person name="Van Tyne D."/>
            <person name="Martin M."/>
            <person name="Earl A.M."/>
            <person name="Manson A.L."/>
            <person name="Straub T."/>
            <person name="Salamzade R."/>
            <person name="Saavedra J."/>
            <person name="Lebreton F."/>
            <person name="Prichula J."/>
            <person name="Schaufler K."/>
            <person name="Gaca A."/>
            <person name="Sgardioli B."/>
            <person name="Wagenaar J."/>
            <person name="Strong T."/>
        </authorList>
    </citation>
    <scope>NUCLEOTIDE SEQUENCE [LARGE SCALE GENOMIC DNA]</scope>
    <source>
        <strain evidence="6 7">669A</strain>
    </source>
</reference>
<proteinExistence type="inferred from homology"/>
<dbReference type="SUPFAM" id="SSF51011">
    <property type="entry name" value="Glycosyl hydrolase domain"/>
    <property type="match status" value="1"/>
</dbReference>
<dbReference type="EMBL" id="JAFREM010000013">
    <property type="protein sequence ID" value="MBO1306207.1"/>
    <property type="molecule type" value="Genomic_DNA"/>
</dbReference>
<evidence type="ECO:0000256" key="2">
    <source>
        <dbReference type="ARBA" id="ARBA00022801"/>
    </source>
</evidence>
<dbReference type="InterPro" id="IPR017853">
    <property type="entry name" value="GH"/>
</dbReference>
<dbReference type="Pfam" id="PF23915">
    <property type="entry name" value="SusG_C"/>
    <property type="match status" value="1"/>
</dbReference>
<evidence type="ECO:0000259" key="5">
    <source>
        <dbReference type="SMART" id="SM00642"/>
    </source>
</evidence>
<accession>A0ABS3L991</accession>
<dbReference type="PANTHER" id="PTHR10357:SF217">
    <property type="entry name" value="TREHALOSE-6-PHOSPHATE HYDROLASE"/>
    <property type="match status" value="1"/>
</dbReference>
<keyword evidence="7" id="KW-1185">Reference proteome</keyword>
<dbReference type="Pfam" id="PF00128">
    <property type="entry name" value="Alpha-amylase"/>
    <property type="match status" value="1"/>
</dbReference>
<comment type="similarity">
    <text evidence="1">Belongs to the glycosyl hydrolase 13 family.</text>
</comment>
<organism evidence="6 7">
    <name type="scientific">Candidatus Enterococcus moelleringii</name>
    <dbReference type="NCBI Taxonomy" id="2815325"/>
    <lineage>
        <taxon>Bacteria</taxon>
        <taxon>Bacillati</taxon>
        <taxon>Bacillota</taxon>
        <taxon>Bacilli</taxon>
        <taxon>Lactobacillales</taxon>
        <taxon>Enterococcaceae</taxon>
        <taxon>Enterococcus</taxon>
    </lineage>
</organism>
<evidence type="ECO:0000256" key="3">
    <source>
        <dbReference type="ARBA" id="ARBA00023295"/>
    </source>
</evidence>
<dbReference type="PANTHER" id="PTHR10357">
    <property type="entry name" value="ALPHA-AMYLASE FAMILY MEMBER"/>
    <property type="match status" value="1"/>
</dbReference>
<dbReference type="InterPro" id="IPR045857">
    <property type="entry name" value="O16G_dom_2"/>
</dbReference>
<dbReference type="CDD" id="cd11333">
    <property type="entry name" value="AmyAc_SI_OligoGlu_DGase"/>
    <property type="match status" value="1"/>
</dbReference>
<dbReference type="InterPro" id="IPR056300">
    <property type="entry name" value="SusG-like_C"/>
</dbReference>
<name>A0ABS3L991_9ENTE</name>
<evidence type="ECO:0000313" key="7">
    <source>
        <dbReference type="Proteomes" id="UP000664601"/>
    </source>
</evidence>